<protein>
    <submittedName>
        <fullName evidence="1">Uncharacterized protein</fullName>
    </submittedName>
</protein>
<gene>
    <name evidence="1" type="ORF">IPJ48_10310</name>
</gene>
<comment type="caution">
    <text evidence="1">The sequence shown here is derived from an EMBL/GenBank/DDBJ whole genome shotgun (WGS) entry which is preliminary data.</text>
</comment>
<dbReference type="AlphaFoldDB" id="A0A9D7FFP8"/>
<organism evidence="1 2">
    <name type="scientific">Candidatus Propionivibrio dominans</name>
    <dbReference type="NCBI Taxonomy" id="2954373"/>
    <lineage>
        <taxon>Bacteria</taxon>
        <taxon>Pseudomonadati</taxon>
        <taxon>Pseudomonadota</taxon>
        <taxon>Betaproteobacteria</taxon>
        <taxon>Rhodocyclales</taxon>
        <taxon>Rhodocyclaceae</taxon>
        <taxon>Propionivibrio</taxon>
    </lineage>
</organism>
<accession>A0A9D7FFP8</accession>
<name>A0A9D7FFP8_9RHOO</name>
<proteinExistence type="predicted"/>
<reference evidence="1" key="1">
    <citation type="submission" date="2020-10" db="EMBL/GenBank/DDBJ databases">
        <title>Connecting structure to function with the recovery of over 1000 high-quality activated sludge metagenome-assembled genomes encoding full-length rRNA genes using long-read sequencing.</title>
        <authorList>
            <person name="Singleton C.M."/>
            <person name="Petriglieri F."/>
            <person name="Kristensen J.M."/>
            <person name="Kirkegaard R.H."/>
            <person name="Michaelsen T.Y."/>
            <person name="Andersen M.H."/>
            <person name="Karst S.M."/>
            <person name="Dueholm M.S."/>
            <person name="Nielsen P.H."/>
            <person name="Albertsen M."/>
        </authorList>
    </citation>
    <scope>NUCLEOTIDE SEQUENCE</scope>
    <source>
        <strain evidence="1">EsbW_18-Q3-R4-48_MAXAC.044</strain>
    </source>
</reference>
<dbReference type="EMBL" id="JADJNC010000014">
    <property type="protein sequence ID" value="MBK7423449.1"/>
    <property type="molecule type" value="Genomic_DNA"/>
</dbReference>
<evidence type="ECO:0000313" key="1">
    <source>
        <dbReference type="EMBL" id="MBK7423449.1"/>
    </source>
</evidence>
<evidence type="ECO:0000313" key="2">
    <source>
        <dbReference type="Proteomes" id="UP000886602"/>
    </source>
</evidence>
<dbReference type="Proteomes" id="UP000886602">
    <property type="component" value="Unassembled WGS sequence"/>
</dbReference>
<sequence length="342" mass="33312">MAPSSTGGTLTITGTNLSNTGTLSVGAGSILNLGGSLTAANLGTFSRTAGSTVNLTGILDLSSGALDIGSAGIFGSGGLSSLSGTIKNGTLINTNSTPNFNALGGSTLDGVTLGSNLNFTGGSYTLIKNSLLLANGITVNLGNHSFYWNTLNPTQELKTVSGNATINAAGGYPIYAGYGGTGQTVTIGSGITLQGYGTIGDSSVATIVNAGTLVANTAGQTFTINPTTFTNGVDLDPGPGVNIAGTLRATAGTLAVTPTNWSNIGAIESTGGTLTITGTNLSNTGTLSVGAGSILNLGGSLTAANLGTFSRTAGSTVNLTGILDLSSGTWTSVVPVSLAAEA</sequence>